<keyword evidence="1" id="KW-0677">Repeat</keyword>
<dbReference type="Pfam" id="PF13676">
    <property type="entry name" value="TIR_2"/>
    <property type="match status" value="1"/>
</dbReference>
<organism evidence="3 4">
    <name type="scientific">Chaetoceros tenuissimus</name>
    <dbReference type="NCBI Taxonomy" id="426638"/>
    <lineage>
        <taxon>Eukaryota</taxon>
        <taxon>Sar</taxon>
        <taxon>Stramenopiles</taxon>
        <taxon>Ochrophyta</taxon>
        <taxon>Bacillariophyta</taxon>
        <taxon>Coscinodiscophyceae</taxon>
        <taxon>Chaetocerotophycidae</taxon>
        <taxon>Chaetocerotales</taxon>
        <taxon>Chaetocerotaceae</taxon>
        <taxon>Chaetoceros</taxon>
    </lineage>
</organism>
<sequence length="531" mass="60403">MNKSYDFYLTYNRGLDAHGRLNQDRVNNLSQTLKTVAFINTIHDEEMEGENIMTSLNDQCDKVLVFITKRYIDKVTSKYSHEDNCRMEFDYSARRRGIKNLIPIVMEEECRNLKNWKGVLGTTLATQQYIDFSSDDNLNEVVREIARRVERLNVEMEWEQGFYTGAIDENNVPHGFGNIEYSHAYSGDELVFYDGLWNHGFRDGYGCLNTIEGTYTGHFVNDQFHGEGKFVENNGNTYVGNFVHDQKEGKGKYFKLKDNEQVLVYEGEYKKGKMHGPGLSRQDDGMLYEGLFQNGLKHGKGKLTIPGSGNYEGTFTNDLFEGFGEYKFENGDYYKGYFKAGKFHGSGKYVFANGAFYDGEYNEGKKHGNGLYKFKNTDESYCGEWTNNEMTGKGIRVYENGDVYIGDMVCGVREGQGEMHFKQKNQSYKGAFENGKMHGKGLINLEACTDDVTIKNGRKWLVGRRKYKQVRVAWDEGTLASSHFASTVTTGKSRETPQKFGIREITNHNSVGSVSESTDPSIPSLVPLNLA</sequence>
<dbReference type="PANTHER" id="PTHR23084">
    <property type="entry name" value="PHOSPHATIDYLINOSITOL-4-PHOSPHATE 5-KINASE RELATED"/>
    <property type="match status" value="1"/>
</dbReference>
<comment type="caution">
    <text evidence="3">The sequence shown here is derived from an EMBL/GenBank/DDBJ whole genome shotgun (WGS) entry which is preliminary data.</text>
</comment>
<dbReference type="InterPro" id="IPR035897">
    <property type="entry name" value="Toll_tir_struct_dom_sf"/>
</dbReference>
<gene>
    <name evidence="3" type="ORF">CTEN210_03530</name>
</gene>
<dbReference type="Pfam" id="PF02493">
    <property type="entry name" value="MORN"/>
    <property type="match status" value="11"/>
</dbReference>
<name>A0AAD3CLV8_9STRA</name>
<keyword evidence="4" id="KW-1185">Reference proteome</keyword>
<accession>A0AAD3CLV8</accession>
<protein>
    <recommendedName>
        <fullName evidence="2">TIR domain-containing protein</fullName>
    </recommendedName>
</protein>
<feature type="domain" description="TIR" evidence="2">
    <location>
        <begin position="20"/>
        <end position="137"/>
    </location>
</feature>
<proteinExistence type="predicted"/>
<dbReference type="Proteomes" id="UP001054902">
    <property type="component" value="Unassembled WGS sequence"/>
</dbReference>
<reference evidence="3 4" key="1">
    <citation type="journal article" date="2021" name="Sci. Rep.">
        <title>The genome of the diatom Chaetoceros tenuissimus carries an ancient integrated fragment of an extant virus.</title>
        <authorList>
            <person name="Hongo Y."/>
            <person name="Kimura K."/>
            <person name="Takaki Y."/>
            <person name="Yoshida Y."/>
            <person name="Baba S."/>
            <person name="Kobayashi G."/>
            <person name="Nagasaki K."/>
            <person name="Hano T."/>
            <person name="Tomaru Y."/>
        </authorList>
    </citation>
    <scope>NUCLEOTIDE SEQUENCE [LARGE SCALE GENOMIC DNA]</scope>
    <source>
        <strain evidence="3 4">NIES-3715</strain>
    </source>
</reference>
<dbReference type="Gene3D" id="3.40.50.10140">
    <property type="entry name" value="Toll/interleukin-1 receptor homology (TIR) domain"/>
    <property type="match status" value="1"/>
</dbReference>
<evidence type="ECO:0000256" key="1">
    <source>
        <dbReference type="ARBA" id="ARBA00022737"/>
    </source>
</evidence>
<dbReference type="GO" id="GO:0007165">
    <property type="term" value="P:signal transduction"/>
    <property type="evidence" value="ECO:0007669"/>
    <property type="project" value="InterPro"/>
</dbReference>
<evidence type="ECO:0000313" key="4">
    <source>
        <dbReference type="Proteomes" id="UP001054902"/>
    </source>
</evidence>
<evidence type="ECO:0000313" key="3">
    <source>
        <dbReference type="EMBL" id="GFH47055.1"/>
    </source>
</evidence>
<dbReference type="SUPFAM" id="SSF82185">
    <property type="entry name" value="Histone H3 K4-specific methyltransferase SET7/9 N-terminal domain"/>
    <property type="match status" value="3"/>
</dbReference>
<dbReference type="Gene3D" id="2.20.110.10">
    <property type="entry name" value="Histone H3 K4-specific methyltransferase SET7/9 N-terminal domain"/>
    <property type="match status" value="4"/>
</dbReference>
<dbReference type="SMART" id="SM00698">
    <property type="entry name" value="MORN"/>
    <property type="match status" value="11"/>
</dbReference>
<dbReference type="InterPro" id="IPR000157">
    <property type="entry name" value="TIR_dom"/>
</dbReference>
<dbReference type="PANTHER" id="PTHR23084:SF263">
    <property type="entry name" value="MORN REPEAT-CONTAINING PROTEIN 1"/>
    <property type="match status" value="1"/>
</dbReference>
<dbReference type="AlphaFoldDB" id="A0AAD3CLV8"/>
<dbReference type="EMBL" id="BLLK01000022">
    <property type="protein sequence ID" value="GFH47055.1"/>
    <property type="molecule type" value="Genomic_DNA"/>
</dbReference>
<dbReference type="InterPro" id="IPR003409">
    <property type="entry name" value="MORN"/>
</dbReference>
<evidence type="ECO:0000259" key="2">
    <source>
        <dbReference type="Pfam" id="PF13676"/>
    </source>
</evidence>
<dbReference type="SUPFAM" id="SSF52200">
    <property type="entry name" value="Toll/Interleukin receptor TIR domain"/>
    <property type="match status" value="1"/>
</dbReference>